<accession>A0ABP0IP89</accession>
<keyword evidence="4" id="KW-1185">Reference proteome</keyword>
<keyword evidence="1" id="KW-0175">Coiled coil</keyword>
<sequence length="323" mass="36441">MLQESAYWNSLQESDTLLRRLGISDVKATVGEPVAVGRLQTSEEARFAFLLDWANGTGRRGQPREAVDACVERLCQLCWAEALEAVDCHTLLIAARAEVDHLKRRLSQMNLMNLKQMEVQEKHLLHSLVWDQIPSGDPVEAVEAGVNTEATAEMDHRCEELQHLVAAKEAQLRGLRGNLRTMEDRLAERAAELQTTQERLCESRSQEALLLEALEQLREEHEIQSKAHEDSRQEVCQLQSELLRMREVRANRRWSRKLDGRPPSSPLPLLQGPVSYDAALEESNFVTRRAKAMQVSTSLPSLQRGEGGPSSSLLPKSKRPFVI</sequence>
<evidence type="ECO:0000256" key="1">
    <source>
        <dbReference type="SAM" id="Coils"/>
    </source>
</evidence>
<proteinExistence type="predicted"/>
<feature type="region of interest" description="Disordered" evidence="2">
    <location>
        <begin position="294"/>
        <end position="323"/>
    </location>
</feature>
<protein>
    <submittedName>
        <fullName evidence="3">Peptidylprolyl isomerase</fullName>
    </submittedName>
</protein>
<gene>
    <name evidence="3" type="ORF">SCF082_LOCUS8159</name>
</gene>
<dbReference type="GO" id="GO:0016853">
    <property type="term" value="F:isomerase activity"/>
    <property type="evidence" value="ECO:0007669"/>
    <property type="project" value="UniProtKB-KW"/>
</dbReference>
<reference evidence="3 4" key="1">
    <citation type="submission" date="2024-02" db="EMBL/GenBank/DDBJ databases">
        <authorList>
            <person name="Chen Y."/>
            <person name="Shah S."/>
            <person name="Dougan E. K."/>
            <person name="Thang M."/>
            <person name="Chan C."/>
        </authorList>
    </citation>
    <scope>NUCLEOTIDE SEQUENCE [LARGE SCALE GENOMIC DNA]</scope>
</reference>
<evidence type="ECO:0000313" key="4">
    <source>
        <dbReference type="Proteomes" id="UP001642464"/>
    </source>
</evidence>
<dbReference type="EMBL" id="CAXAMM010004658">
    <property type="protein sequence ID" value="CAK9004399.1"/>
    <property type="molecule type" value="Genomic_DNA"/>
</dbReference>
<comment type="caution">
    <text evidence="3">The sequence shown here is derived from an EMBL/GenBank/DDBJ whole genome shotgun (WGS) entry which is preliminary data.</text>
</comment>
<keyword evidence="3" id="KW-0413">Isomerase</keyword>
<feature type="coiled-coil region" evidence="1">
    <location>
        <begin position="158"/>
        <end position="234"/>
    </location>
</feature>
<organism evidence="3 4">
    <name type="scientific">Durusdinium trenchii</name>
    <dbReference type="NCBI Taxonomy" id="1381693"/>
    <lineage>
        <taxon>Eukaryota</taxon>
        <taxon>Sar</taxon>
        <taxon>Alveolata</taxon>
        <taxon>Dinophyceae</taxon>
        <taxon>Suessiales</taxon>
        <taxon>Symbiodiniaceae</taxon>
        <taxon>Durusdinium</taxon>
    </lineage>
</organism>
<dbReference type="Proteomes" id="UP001642464">
    <property type="component" value="Unassembled WGS sequence"/>
</dbReference>
<name>A0ABP0IP89_9DINO</name>
<evidence type="ECO:0000256" key="2">
    <source>
        <dbReference type="SAM" id="MobiDB-lite"/>
    </source>
</evidence>
<evidence type="ECO:0000313" key="3">
    <source>
        <dbReference type="EMBL" id="CAK9004399.1"/>
    </source>
</evidence>